<dbReference type="InterPro" id="IPR036465">
    <property type="entry name" value="vWFA_dom_sf"/>
</dbReference>
<accession>A0A6A1QTE5</accession>
<dbReference type="Gene3D" id="3.40.50.410">
    <property type="entry name" value="von Willebrand factor, type A domain"/>
    <property type="match status" value="1"/>
</dbReference>
<dbReference type="SUPFAM" id="SSF53300">
    <property type="entry name" value="vWA-like"/>
    <property type="match status" value="1"/>
</dbReference>
<sequence>MGSRILHCVLLDLSASMLRGRKLELAKGALLALSEQFYHRREKMAVIGFSGTQARVIQPAGRVPTFNLNWIAPLQGAGATPISHAVDLLEEMLGQHKCRSAKAVTTVWLMSDGRFDPLPARPEMADCCHVLDFEMEDVRLGRAQRLAQTWNASYTPVLQFSPEVAPVRNA</sequence>
<name>A0A6A1QTE5_9BURK</name>
<reference evidence="2" key="1">
    <citation type="submission" date="2019-09" db="EMBL/GenBank/DDBJ databases">
        <title>Draft genome sequences of 48 bacterial type strains from the CCUG.</title>
        <authorList>
            <person name="Tunovic T."/>
            <person name="Pineiro-Iglesias B."/>
            <person name="Unosson C."/>
            <person name="Inganas E."/>
            <person name="Ohlen M."/>
            <person name="Cardew S."/>
            <person name="Jensie-Markopoulos S."/>
            <person name="Salva-Serra F."/>
            <person name="Jaen-Luchoro D."/>
            <person name="Karlsson R."/>
            <person name="Svensson-Stadler L."/>
            <person name="Chun J."/>
            <person name="Moore E."/>
        </authorList>
    </citation>
    <scope>NUCLEOTIDE SEQUENCE</scope>
    <source>
        <strain evidence="2">CCUG 15333</strain>
    </source>
</reference>
<proteinExistence type="predicted"/>
<organism evidence="2">
    <name type="scientific">Comamonas kerstersii</name>
    <dbReference type="NCBI Taxonomy" id="225992"/>
    <lineage>
        <taxon>Bacteria</taxon>
        <taxon>Pseudomonadati</taxon>
        <taxon>Pseudomonadota</taxon>
        <taxon>Betaproteobacteria</taxon>
        <taxon>Burkholderiales</taxon>
        <taxon>Comamonadaceae</taxon>
        <taxon>Comamonas</taxon>
    </lineage>
</organism>
<dbReference type="EMBL" id="VZOT01000026">
    <property type="protein sequence ID" value="KAB0583464.1"/>
    <property type="molecule type" value="Genomic_DNA"/>
</dbReference>
<evidence type="ECO:0000259" key="1">
    <source>
        <dbReference type="Pfam" id="PF13519"/>
    </source>
</evidence>
<dbReference type="AlphaFoldDB" id="A0A6A1QTE5"/>
<evidence type="ECO:0000313" key="2">
    <source>
        <dbReference type="EMBL" id="KAB0583464.1"/>
    </source>
</evidence>
<feature type="domain" description="VWFA" evidence="1">
    <location>
        <begin position="9"/>
        <end position="113"/>
    </location>
</feature>
<dbReference type="InterPro" id="IPR002035">
    <property type="entry name" value="VWF_A"/>
</dbReference>
<gene>
    <name evidence="2" type="ORF">F7P80_16495</name>
</gene>
<protein>
    <submittedName>
        <fullName evidence="2">VWA domain-containing protein</fullName>
    </submittedName>
</protein>
<dbReference type="Pfam" id="PF13519">
    <property type="entry name" value="VWA_2"/>
    <property type="match status" value="1"/>
</dbReference>
<comment type="caution">
    <text evidence="2">The sequence shown here is derived from an EMBL/GenBank/DDBJ whole genome shotgun (WGS) entry which is preliminary data.</text>
</comment>